<dbReference type="SUPFAM" id="SSF55031">
    <property type="entry name" value="Bacterial exopeptidase dimerisation domain"/>
    <property type="match status" value="1"/>
</dbReference>
<keyword evidence="6" id="KW-0378">Hydrolase</keyword>
<evidence type="ECO:0000313" key="13">
    <source>
        <dbReference type="Proteomes" id="UP000694388"/>
    </source>
</evidence>
<dbReference type="FunFam" id="1.10.150.900:FF:000001">
    <property type="entry name" value="Aminoacylase-1, putative"/>
    <property type="match status" value="1"/>
</dbReference>
<dbReference type="PANTHER" id="PTHR45892">
    <property type="entry name" value="AMINOACYLASE-1"/>
    <property type="match status" value="1"/>
</dbReference>
<accession>A0A8C4QQY9</accession>
<feature type="binding site" evidence="10">
    <location>
        <position position="103"/>
    </location>
    <ligand>
        <name>Zn(2+)</name>
        <dbReference type="ChEBI" id="CHEBI:29105"/>
        <label>2</label>
    </ligand>
</feature>
<dbReference type="FunFam" id="3.40.630.10:FF:000083">
    <property type="entry name" value="aminoacylase-1 isoform X3"/>
    <property type="match status" value="1"/>
</dbReference>
<evidence type="ECO:0000256" key="5">
    <source>
        <dbReference type="ARBA" id="ARBA00022723"/>
    </source>
</evidence>
<evidence type="ECO:0000256" key="7">
    <source>
        <dbReference type="ARBA" id="ARBA00022833"/>
    </source>
</evidence>
<dbReference type="GO" id="GO:0004046">
    <property type="term" value="F:aminoacylase activity"/>
    <property type="evidence" value="ECO:0007669"/>
    <property type="project" value="UniProtKB-EC"/>
</dbReference>
<dbReference type="GO" id="GO:0006520">
    <property type="term" value="P:amino acid metabolic process"/>
    <property type="evidence" value="ECO:0007669"/>
    <property type="project" value="InterPro"/>
</dbReference>
<proteinExistence type="inferred from homology"/>
<keyword evidence="7 10" id="KW-0862">Zinc</keyword>
<keyword evidence="4" id="KW-0963">Cytoplasm</keyword>
<comment type="subcellular location">
    <subcellularLocation>
        <location evidence="1">Cytoplasm</location>
    </subcellularLocation>
</comment>
<dbReference type="InterPro" id="IPR010159">
    <property type="entry name" value="N-acyl_aa_amidohydrolase"/>
</dbReference>
<dbReference type="InterPro" id="IPR036264">
    <property type="entry name" value="Bact_exopeptidase_dim_dom"/>
</dbReference>
<reference evidence="12" key="1">
    <citation type="submission" date="2025-08" db="UniProtKB">
        <authorList>
            <consortium name="Ensembl"/>
        </authorList>
    </citation>
    <scope>IDENTIFICATION</scope>
</reference>
<dbReference type="Gene3D" id="3.30.70.360">
    <property type="match status" value="1"/>
</dbReference>
<dbReference type="InterPro" id="IPR002933">
    <property type="entry name" value="Peptidase_M20"/>
</dbReference>
<dbReference type="PROSITE" id="PS00758">
    <property type="entry name" value="ARGE_DAPE_CPG2_1"/>
    <property type="match status" value="1"/>
</dbReference>
<feature type="binding site" evidence="10">
    <location>
        <position position="130"/>
    </location>
    <ligand>
        <name>Zn(2+)</name>
        <dbReference type="ChEBI" id="CHEBI:29105"/>
        <label>1</label>
    </ligand>
</feature>
<feature type="binding site" evidence="10">
    <location>
        <position position="68"/>
    </location>
    <ligand>
        <name>Zn(2+)</name>
        <dbReference type="ChEBI" id="CHEBI:29105"/>
        <label>1</label>
    </ligand>
</feature>
<dbReference type="GO" id="GO:0005737">
    <property type="term" value="C:cytoplasm"/>
    <property type="evidence" value="ECO:0007669"/>
    <property type="project" value="UniProtKB-SubCell"/>
</dbReference>
<dbReference type="Pfam" id="PF07687">
    <property type="entry name" value="M20_dimer"/>
    <property type="match status" value="1"/>
</dbReference>
<feature type="binding site" evidence="10">
    <location>
        <position position="325"/>
    </location>
    <ligand>
        <name>Zn(2+)</name>
        <dbReference type="ChEBI" id="CHEBI:29105"/>
        <label>2</label>
    </ligand>
</feature>
<protein>
    <recommendedName>
        <fullName evidence="3">N-acyl-aliphatic-L-amino acid amidohydrolase</fullName>
        <ecNumber evidence="3">3.5.1.14</ecNumber>
    </recommendedName>
    <alternativeName>
        <fullName evidence="8">N-acyl-L-amino-acid amidohydrolase</fullName>
    </alternativeName>
</protein>
<dbReference type="Gene3D" id="1.10.150.900">
    <property type="match status" value="1"/>
</dbReference>
<dbReference type="Ensembl" id="ENSEBUT00000018695.1">
    <property type="protein sequence ID" value="ENSEBUP00000018119.1"/>
    <property type="gene ID" value="ENSEBUG00000011304.1"/>
</dbReference>
<comment type="cofactor">
    <cofactor evidence="10">
        <name>Zn(2+)</name>
        <dbReference type="ChEBI" id="CHEBI:29105"/>
    </cofactor>
    <text evidence="10">Binds 2 Zn(2+) ions per subunit.</text>
</comment>
<evidence type="ECO:0000313" key="12">
    <source>
        <dbReference type="Ensembl" id="ENSEBUP00000018119.1"/>
    </source>
</evidence>
<evidence type="ECO:0000256" key="4">
    <source>
        <dbReference type="ARBA" id="ARBA00022490"/>
    </source>
</evidence>
<evidence type="ECO:0000256" key="3">
    <source>
        <dbReference type="ARBA" id="ARBA00011913"/>
    </source>
</evidence>
<feature type="active site" description="Proton acceptor" evidence="9">
    <location>
        <position position="102"/>
    </location>
</feature>
<feature type="binding site" evidence="10">
    <location>
        <position position="68"/>
    </location>
    <ligand>
        <name>Zn(2+)</name>
        <dbReference type="ChEBI" id="CHEBI:29105"/>
        <label>2</label>
    </ligand>
</feature>
<evidence type="ECO:0000256" key="8">
    <source>
        <dbReference type="ARBA" id="ARBA00029656"/>
    </source>
</evidence>
<evidence type="ECO:0000259" key="11">
    <source>
        <dbReference type="Pfam" id="PF07687"/>
    </source>
</evidence>
<feature type="binding site" evidence="10">
    <location>
        <position position="35"/>
    </location>
    <ligand>
        <name>Zn(2+)</name>
        <dbReference type="ChEBI" id="CHEBI:29105"/>
        <label>1</label>
    </ligand>
</feature>
<dbReference type="InterPro" id="IPR052083">
    <property type="entry name" value="Aminoacylase-1_M20A"/>
</dbReference>
<dbReference type="PANTHER" id="PTHR45892:SF1">
    <property type="entry name" value="AMINOACYLASE-1"/>
    <property type="match status" value="1"/>
</dbReference>
<dbReference type="AlphaFoldDB" id="A0A8C4QQY9"/>
<keyword evidence="5 10" id="KW-0479">Metal-binding</keyword>
<sequence>MERCEIVWMKPGRWVSVLTWKGQNPQLKSILLNSHTDVVPVIQEQWHYDPFEAVKDSDGNIYARGAQDMKCVGMQYVEAIRRLKDEGKTFPRTVHLSFVPDEEIGGKMGMAAFVQREEFKALNLGFALDEGLANPEEEMKAYYGERVVCWLKIKCPGNTGHGSRFIENTAAGKLQKIIDSLLGFRESEKAKLERNRMNLGDVTTVNLTLVQGGFQVNVVPSEFTAMFDIRITPSTDIQEFEEQIKTWCKDAGDDVTYEKTISKAHLTSTSPSDPWWKAFSSACVEKGVKLQVEIFMGATDSRYLRQLGYPAIGFSPMNHTPILLHENDEFLNERVFLRGIDIYTAIIPALASVPPLPGEG</sequence>
<dbReference type="PROSITE" id="PS00759">
    <property type="entry name" value="ARGE_DAPE_CPG2_2"/>
    <property type="match status" value="1"/>
</dbReference>
<dbReference type="Pfam" id="PF01546">
    <property type="entry name" value="Peptidase_M20"/>
    <property type="match status" value="1"/>
</dbReference>
<evidence type="ECO:0000256" key="1">
    <source>
        <dbReference type="ARBA" id="ARBA00004496"/>
    </source>
</evidence>
<dbReference type="GO" id="GO:0046872">
    <property type="term" value="F:metal ion binding"/>
    <property type="evidence" value="ECO:0007669"/>
    <property type="project" value="UniProtKB-KW"/>
</dbReference>
<dbReference type="InterPro" id="IPR001261">
    <property type="entry name" value="ArgE/DapE_CS"/>
</dbReference>
<name>A0A8C4QQY9_EPTBU</name>
<evidence type="ECO:0000256" key="2">
    <source>
        <dbReference type="ARBA" id="ARBA00006247"/>
    </source>
</evidence>
<dbReference type="PIRSF" id="PIRSF036696">
    <property type="entry name" value="ACY-1"/>
    <property type="match status" value="1"/>
</dbReference>
<dbReference type="Gene3D" id="3.40.630.10">
    <property type="entry name" value="Zn peptidases"/>
    <property type="match status" value="1"/>
</dbReference>
<dbReference type="Proteomes" id="UP000694388">
    <property type="component" value="Unplaced"/>
</dbReference>
<evidence type="ECO:0000256" key="6">
    <source>
        <dbReference type="ARBA" id="ARBA00022801"/>
    </source>
</evidence>
<dbReference type="SUPFAM" id="SSF53187">
    <property type="entry name" value="Zn-dependent exopeptidases"/>
    <property type="match status" value="1"/>
</dbReference>
<keyword evidence="13" id="KW-1185">Reference proteome</keyword>
<dbReference type="NCBIfam" id="TIGR01880">
    <property type="entry name" value="Ac-peptdase-euk"/>
    <property type="match status" value="1"/>
</dbReference>
<dbReference type="InterPro" id="IPR011650">
    <property type="entry name" value="Peptidase_M20_dimer"/>
</dbReference>
<reference evidence="12" key="2">
    <citation type="submission" date="2025-09" db="UniProtKB">
        <authorList>
            <consortium name="Ensembl"/>
        </authorList>
    </citation>
    <scope>IDENTIFICATION</scope>
</reference>
<feature type="active site" evidence="9">
    <location>
        <position position="37"/>
    </location>
</feature>
<evidence type="ECO:0000256" key="10">
    <source>
        <dbReference type="PIRSR" id="PIRSR036696-2"/>
    </source>
</evidence>
<organism evidence="12 13">
    <name type="scientific">Eptatretus burgeri</name>
    <name type="common">Inshore hagfish</name>
    <dbReference type="NCBI Taxonomy" id="7764"/>
    <lineage>
        <taxon>Eukaryota</taxon>
        <taxon>Metazoa</taxon>
        <taxon>Chordata</taxon>
        <taxon>Craniata</taxon>
        <taxon>Vertebrata</taxon>
        <taxon>Cyclostomata</taxon>
        <taxon>Myxini</taxon>
        <taxon>Myxiniformes</taxon>
        <taxon>Myxinidae</taxon>
        <taxon>Eptatretinae</taxon>
        <taxon>Eptatretus</taxon>
    </lineage>
</organism>
<dbReference type="EC" id="3.5.1.14" evidence="3"/>
<dbReference type="GeneTree" id="ENSGT00940000155631"/>
<evidence type="ECO:0000256" key="9">
    <source>
        <dbReference type="PIRSR" id="PIRSR036696-1"/>
    </source>
</evidence>
<comment type="similarity">
    <text evidence="2">Belongs to the peptidase M20A family.</text>
</comment>
<feature type="domain" description="Peptidase M20 dimerisation" evidence="11">
    <location>
        <begin position="143"/>
        <end position="252"/>
    </location>
</feature>
<dbReference type="FunFam" id="3.30.70.360:FF:000005">
    <property type="entry name" value="Putative Aminoacylase-1"/>
    <property type="match status" value="1"/>
</dbReference>